<evidence type="ECO:0000313" key="1">
    <source>
        <dbReference type="EMBL" id="WAX22447.1"/>
    </source>
</evidence>
<evidence type="ECO:0000313" key="2">
    <source>
        <dbReference type="Proteomes" id="UP001211688"/>
    </source>
</evidence>
<name>A0A9Y1HTM5_9CAUD</name>
<protein>
    <submittedName>
        <fullName evidence="1">Baseplate wedge protein</fullName>
    </submittedName>
</protein>
<dbReference type="Pfam" id="PF10934">
    <property type="entry name" value="Sheath_initiator"/>
    <property type="match status" value="1"/>
</dbReference>
<keyword evidence="2" id="KW-1185">Reference proteome</keyword>
<dbReference type="Proteomes" id="UP001211688">
    <property type="component" value="Segment"/>
</dbReference>
<accession>A0A9Y1HTM5</accession>
<sequence>MSFDIGLGRKSHDLVLTQAGGLVFINGPDKVLQDVKIRLLAYLGDWFLDSSYGIPYFESILVKNPDRIMIESLLRVHIVAVNGVRRVNALNLAIDHTQRTAKIIFEFESDWGTLNSEVYLNELRSLI</sequence>
<dbReference type="KEGG" id="vg:79412988"/>
<dbReference type="InterPro" id="IPR020288">
    <property type="entry name" value="Sheath_initiator"/>
</dbReference>
<dbReference type="EMBL" id="OP882271">
    <property type="protein sequence ID" value="WAX22447.1"/>
    <property type="molecule type" value="Genomic_DNA"/>
</dbReference>
<dbReference type="RefSeq" id="YP_010719848.1">
    <property type="nucleotide sequence ID" value="NC_072502.1"/>
</dbReference>
<reference evidence="1" key="1">
    <citation type="submission" date="2022-11" db="EMBL/GenBank/DDBJ databases">
        <authorList>
            <person name="Jaryenneh J.D."/>
            <person name="Schoeniger J.S."/>
            <person name="Mageeney C.M."/>
        </authorList>
    </citation>
    <scope>NUCLEOTIDE SEQUENCE</scope>
</reference>
<organism evidence="1 2">
    <name type="scientific">Pseudomonas phage MiCath</name>
    <dbReference type="NCBI Taxonomy" id="3003729"/>
    <lineage>
        <taxon>Viruses</taxon>
        <taxon>Duplodnaviria</taxon>
        <taxon>Heunggongvirae</taxon>
        <taxon>Uroviricota</taxon>
        <taxon>Caudoviricetes</taxon>
        <taxon>Queuovirinae</taxon>
        <taxon>Micathvirus</taxon>
        <taxon>Micathvirus micath</taxon>
    </lineage>
</organism>
<dbReference type="GeneID" id="79412988"/>
<proteinExistence type="predicted"/>